<feature type="region of interest" description="Disordered" evidence="1">
    <location>
        <begin position="299"/>
        <end position="329"/>
    </location>
</feature>
<organism evidence="4 5">
    <name type="scientific">Nonomuraea mesophila</name>
    <dbReference type="NCBI Taxonomy" id="2530382"/>
    <lineage>
        <taxon>Bacteria</taxon>
        <taxon>Bacillati</taxon>
        <taxon>Actinomycetota</taxon>
        <taxon>Actinomycetes</taxon>
        <taxon>Streptosporangiales</taxon>
        <taxon>Streptosporangiaceae</taxon>
        <taxon>Nonomuraea</taxon>
    </lineage>
</organism>
<feature type="compositionally biased region" description="Basic and acidic residues" evidence="1">
    <location>
        <begin position="315"/>
        <end position="329"/>
    </location>
</feature>
<gene>
    <name evidence="4" type="ORF">E1295_23320</name>
</gene>
<evidence type="ECO:0000313" key="4">
    <source>
        <dbReference type="EMBL" id="TDE46485.1"/>
    </source>
</evidence>
<dbReference type="RefSeq" id="WP_132632600.1">
    <property type="nucleotide sequence ID" value="NZ_SMLD01000062.1"/>
</dbReference>
<keyword evidence="3" id="KW-0732">Signal</keyword>
<dbReference type="PROSITE" id="PS51257">
    <property type="entry name" value="PROKAR_LIPOPROTEIN"/>
    <property type="match status" value="1"/>
</dbReference>
<accession>A0A4R5FCH5</accession>
<evidence type="ECO:0000256" key="1">
    <source>
        <dbReference type="SAM" id="MobiDB-lite"/>
    </source>
</evidence>
<protein>
    <recommendedName>
        <fullName evidence="6">Integral membrane protein</fullName>
    </recommendedName>
</protein>
<dbReference type="Proteomes" id="UP000295136">
    <property type="component" value="Unassembled WGS sequence"/>
</dbReference>
<reference evidence="4 5" key="1">
    <citation type="submission" date="2019-03" db="EMBL/GenBank/DDBJ databases">
        <title>Draft genome sequences of novel Actinobacteria.</title>
        <authorList>
            <person name="Sahin N."/>
            <person name="Ay H."/>
            <person name="Saygin H."/>
        </authorList>
    </citation>
    <scope>NUCLEOTIDE SEQUENCE [LARGE SCALE GENOMIC DNA]</scope>
    <source>
        <strain evidence="4 5">6K102</strain>
    </source>
</reference>
<feature type="transmembrane region" description="Helical" evidence="2">
    <location>
        <begin position="164"/>
        <end position="187"/>
    </location>
</feature>
<keyword evidence="2" id="KW-1133">Transmembrane helix</keyword>
<evidence type="ECO:0000256" key="2">
    <source>
        <dbReference type="SAM" id="Phobius"/>
    </source>
</evidence>
<evidence type="ECO:0000313" key="5">
    <source>
        <dbReference type="Proteomes" id="UP000295136"/>
    </source>
</evidence>
<proteinExistence type="predicted"/>
<keyword evidence="5" id="KW-1185">Reference proteome</keyword>
<keyword evidence="2" id="KW-0812">Transmembrane</keyword>
<evidence type="ECO:0000256" key="3">
    <source>
        <dbReference type="SAM" id="SignalP"/>
    </source>
</evidence>
<comment type="caution">
    <text evidence="4">The sequence shown here is derived from an EMBL/GenBank/DDBJ whole genome shotgun (WGS) entry which is preliminary data.</text>
</comment>
<feature type="signal peptide" evidence="3">
    <location>
        <begin position="1"/>
        <end position="22"/>
    </location>
</feature>
<sequence length="329" mass="33827">MRFVRGFVAVLSVVVGCLAAVAAVPVRWADGQLQTDAYATTVAPLLQDQELQRLLANTAFDAAGAKGYAVPRRWKDRVHTEMATILATPQARQLWLDANLAARDLVVDGTGSTIVVDTGDLIGYVRERLKALGVALPRTPSQADTELTLADSPQIAQVRESVRLLHTLAVVLPLAALGALALAVLVARRRFATLASAGFAVALGMGGAMVALGIGRDRLLGTGALAADEATGALAAAVYGAFGGSLRADLLTALVAAAVVGAAGVAAALVVPLLRRRSGAADPPPGTEAYGVAHEAPAQAGYGQPYGQPYGPGPREPRPSHSGSGRERR</sequence>
<evidence type="ECO:0008006" key="6">
    <source>
        <dbReference type="Google" id="ProtNLM"/>
    </source>
</evidence>
<feature type="transmembrane region" description="Helical" evidence="2">
    <location>
        <begin position="194"/>
        <end position="215"/>
    </location>
</feature>
<feature type="compositionally biased region" description="Low complexity" evidence="1">
    <location>
        <begin position="299"/>
        <end position="309"/>
    </location>
</feature>
<dbReference type="AlphaFoldDB" id="A0A4R5FCH5"/>
<name>A0A4R5FCH5_9ACTN</name>
<dbReference type="EMBL" id="SMLD01000062">
    <property type="protein sequence ID" value="TDE46485.1"/>
    <property type="molecule type" value="Genomic_DNA"/>
</dbReference>
<feature type="chain" id="PRO_5039453785" description="Integral membrane protein" evidence="3">
    <location>
        <begin position="23"/>
        <end position="329"/>
    </location>
</feature>
<keyword evidence="2" id="KW-0472">Membrane</keyword>
<feature type="transmembrane region" description="Helical" evidence="2">
    <location>
        <begin position="250"/>
        <end position="274"/>
    </location>
</feature>